<accession>A0A4Y7SFC7</accession>
<reference evidence="2 3" key="1">
    <citation type="journal article" date="2019" name="Nat. Ecol. Evol.">
        <title>Megaphylogeny resolves global patterns of mushroom evolution.</title>
        <authorList>
            <person name="Varga T."/>
            <person name="Krizsan K."/>
            <person name="Foldi C."/>
            <person name="Dima B."/>
            <person name="Sanchez-Garcia M."/>
            <person name="Sanchez-Ramirez S."/>
            <person name="Szollosi G.J."/>
            <person name="Szarkandi J.G."/>
            <person name="Papp V."/>
            <person name="Albert L."/>
            <person name="Andreopoulos W."/>
            <person name="Angelini C."/>
            <person name="Antonin V."/>
            <person name="Barry K.W."/>
            <person name="Bougher N.L."/>
            <person name="Buchanan P."/>
            <person name="Buyck B."/>
            <person name="Bense V."/>
            <person name="Catcheside P."/>
            <person name="Chovatia M."/>
            <person name="Cooper J."/>
            <person name="Damon W."/>
            <person name="Desjardin D."/>
            <person name="Finy P."/>
            <person name="Geml J."/>
            <person name="Haridas S."/>
            <person name="Hughes K."/>
            <person name="Justo A."/>
            <person name="Karasinski D."/>
            <person name="Kautmanova I."/>
            <person name="Kiss B."/>
            <person name="Kocsube S."/>
            <person name="Kotiranta H."/>
            <person name="LaButti K.M."/>
            <person name="Lechner B.E."/>
            <person name="Liimatainen K."/>
            <person name="Lipzen A."/>
            <person name="Lukacs Z."/>
            <person name="Mihaltcheva S."/>
            <person name="Morgado L.N."/>
            <person name="Niskanen T."/>
            <person name="Noordeloos M.E."/>
            <person name="Ohm R.A."/>
            <person name="Ortiz-Santana B."/>
            <person name="Ovrebo C."/>
            <person name="Racz N."/>
            <person name="Riley R."/>
            <person name="Savchenko A."/>
            <person name="Shiryaev A."/>
            <person name="Soop K."/>
            <person name="Spirin V."/>
            <person name="Szebenyi C."/>
            <person name="Tomsovsky M."/>
            <person name="Tulloss R.E."/>
            <person name="Uehling J."/>
            <person name="Grigoriev I.V."/>
            <person name="Vagvolgyi C."/>
            <person name="Papp T."/>
            <person name="Martin F.M."/>
            <person name="Miettinen O."/>
            <person name="Hibbett D.S."/>
            <person name="Nagy L.G."/>
        </authorList>
    </citation>
    <scope>NUCLEOTIDE SEQUENCE [LARGE SCALE GENOMIC DNA]</scope>
    <source>
        <strain evidence="2 3">FP101781</strain>
    </source>
</reference>
<dbReference type="Proteomes" id="UP000298030">
    <property type="component" value="Unassembled WGS sequence"/>
</dbReference>
<dbReference type="EMBL" id="QPFP01000144">
    <property type="protein sequence ID" value="TEB20315.1"/>
    <property type="molecule type" value="Genomic_DNA"/>
</dbReference>
<comment type="caution">
    <text evidence="2">The sequence shown here is derived from an EMBL/GenBank/DDBJ whole genome shotgun (WGS) entry which is preliminary data.</text>
</comment>
<keyword evidence="3" id="KW-1185">Reference proteome</keyword>
<feature type="compositionally biased region" description="Polar residues" evidence="1">
    <location>
        <begin position="144"/>
        <end position="170"/>
    </location>
</feature>
<name>A0A4Y7SFC7_COPMI</name>
<feature type="compositionally biased region" description="Polar residues" evidence="1">
    <location>
        <begin position="183"/>
        <end position="194"/>
    </location>
</feature>
<sequence length="321" mass="34284">MLDLIIDHRDEVRGAGQAVESNADIQNNLQDIAPQELSPGGMEFDIDFGGIDMRIFDQMPGLQFPTLQDAINHAGGVAAMDEAFYRDLAQTADNPLALSPLPPSAQAAVEASAHILAHAISVEQSNRSSENEENGLSLGESEDGTQSRVSIHPSSTASTIPSTGNVHQNASPPSIPSSVRSPNNATLKSIPTSQPDEDEELMDVLPSEQMVKGANVDDPVTPAERNEGSGSLQTPGSWFSETSRMLQTYYEPRPRSPRRNRPTMALPALSSDPESDGERAIESPLAAHAVRKKGWGRHSKAAGKVLCENSSEGEPDGLLGY</sequence>
<dbReference type="AlphaFoldDB" id="A0A4Y7SFC7"/>
<gene>
    <name evidence="2" type="ORF">FA13DRAFT_1801036</name>
</gene>
<evidence type="ECO:0000313" key="2">
    <source>
        <dbReference type="EMBL" id="TEB20315.1"/>
    </source>
</evidence>
<feature type="region of interest" description="Disordered" evidence="1">
    <location>
        <begin position="123"/>
        <end position="280"/>
    </location>
</feature>
<proteinExistence type="predicted"/>
<evidence type="ECO:0000313" key="3">
    <source>
        <dbReference type="Proteomes" id="UP000298030"/>
    </source>
</evidence>
<feature type="compositionally biased region" description="Low complexity" evidence="1">
    <location>
        <begin position="123"/>
        <end position="139"/>
    </location>
</feature>
<feature type="compositionally biased region" description="Polar residues" evidence="1">
    <location>
        <begin position="228"/>
        <end position="246"/>
    </location>
</feature>
<evidence type="ECO:0000256" key="1">
    <source>
        <dbReference type="SAM" id="MobiDB-lite"/>
    </source>
</evidence>
<protein>
    <submittedName>
        <fullName evidence="2">Uncharacterized protein</fullName>
    </submittedName>
</protein>
<organism evidence="2 3">
    <name type="scientific">Coprinellus micaceus</name>
    <name type="common">Glistening ink-cap mushroom</name>
    <name type="synonym">Coprinus micaceus</name>
    <dbReference type="NCBI Taxonomy" id="71717"/>
    <lineage>
        <taxon>Eukaryota</taxon>
        <taxon>Fungi</taxon>
        <taxon>Dikarya</taxon>
        <taxon>Basidiomycota</taxon>
        <taxon>Agaricomycotina</taxon>
        <taxon>Agaricomycetes</taxon>
        <taxon>Agaricomycetidae</taxon>
        <taxon>Agaricales</taxon>
        <taxon>Agaricineae</taxon>
        <taxon>Psathyrellaceae</taxon>
        <taxon>Coprinellus</taxon>
    </lineage>
</organism>